<feature type="transmembrane region" description="Helical" evidence="1">
    <location>
        <begin position="12"/>
        <end position="31"/>
    </location>
</feature>
<dbReference type="EMBL" id="CP007775">
    <property type="protein sequence ID" value="AJD01535.1"/>
    <property type="molecule type" value="Genomic_DNA"/>
</dbReference>
<dbReference type="KEGG" id="cln:UPTC3659_0683"/>
<proteinExistence type="predicted"/>
<accession>A0A0A8HXM7</accession>
<keyword evidence="1" id="KW-0812">Transmembrane</keyword>
<gene>
    <name evidence="2" type="ORF">UPTC3659_0683</name>
</gene>
<evidence type="ECO:0000256" key="1">
    <source>
        <dbReference type="SAM" id="Phobius"/>
    </source>
</evidence>
<keyword evidence="1" id="KW-1133">Transmembrane helix</keyword>
<dbReference type="RefSeq" id="WP_039625780.1">
    <property type="nucleotide sequence ID" value="NZ_CP007775.1"/>
</dbReference>
<evidence type="ECO:0000313" key="3">
    <source>
        <dbReference type="Proteomes" id="UP000031130"/>
    </source>
</evidence>
<dbReference type="Proteomes" id="UP000031130">
    <property type="component" value="Chromosome"/>
</dbReference>
<feature type="transmembrane region" description="Helical" evidence="1">
    <location>
        <begin position="37"/>
        <end position="57"/>
    </location>
</feature>
<feature type="transmembrane region" description="Helical" evidence="1">
    <location>
        <begin position="69"/>
        <end position="86"/>
    </location>
</feature>
<reference evidence="2 3" key="1">
    <citation type="journal article" date="2014" name="Genome Biol. Evol.">
        <title>Comparative Genomics of the Campylobacter lari Group.</title>
        <authorList>
            <person name="Miller W.G."/>
            <person name="Yee E."/>
            <person name="Chapman M.H."/>
            <person name="Smith T.P."/>
            <person name="Bono J.L."/>
            <person name="Huynh S."/>
            <person name="Parker C.T."/>
            <person name="Vandamme P."/>
            <person name="Luong K."/>
            <person name="Korlach J."/>
        </authorList>
    </citation>
    <scope>NUCLEOTIDE SEQUENCE [LARGE SCALE GENOMIC DNA]</scope>
    <source>
        <strain evidence="3">RM3659</strain>
    </source>
</reference>
<protein>
    <submittedName>
        <fullName evidence="2">Uncharacterized protein</fullName>
    </submittedName>
</protein>
<evidence type="ECO:0000313" key="2">
    <source>
        <dbReference type="EMBL" id="AJD01535.1"/>
    </source>
</evidence>
<sequence length="165" mass="18728">MSHLENSANIALFGGSFILAFFFQFLAYTGIKEAQAFTLFVIFIFSAIVGFCRTLALNESTKVYTFSDLLSKFLMLGIPFMFALGAKQIDALYYFVDYSFSFLILGEILSVMINIQCIKTRKAIAEVDIYNIAVEKIKNFSSGFLKTNTYIKEEEKGRQDDKKNT</sequence>
<feature type="transmembrane region" description="Helical" evidence="1">
    <location>
        <begin position="92"/>
        <end position="113"/>
    </location>
</feature>
<keyword evidence="1" id="KW-0472">Membrane</keyword>
<dbReference type="AlphaFoldDB" id="A0A0A8HXM7"/>
<dbReference type="HOGENOM" id="CLU_1615943_0_0_7"/>
<dbReference type="OrthoDB" id="5355417at2"/>
<name>A0A0A8HXM7_CAMLA</name>
<organism evidence="2 3">
    <name type="scientific">Campylobacter lari NCTC 11845</name>
    <dbReference type="NCBI Taxonomy" id="1388749"/>
    <lineage>
        <taxon>Bacteria</taxon>
        <taxon>Pseudomonadati</taxon>
        <taxon>Campylobacterota</taxon>
        <taxon>Epsilonproteobacteria</taxon>
        <taxon>Campylobacterales</taxon>
        <taxon>Campylobacteraceae</taxon>
        <taxon>Campylobacter</taxon>
    </lineage>
</organism>